<dbReference type="PANTHER" id="PTHR35369:SF2">
    <property type="entry name" value="BLR3025 PROTEIN"/>
    <property type="match status" value="1"/>
</dbReference>
<name>A0A853G9U1_9BURK</name>
<dbReference type="InterPro" id="IPR043502">
    <property type="entry name" value="DNA/RNA_pol_sf"/>
</dbReference>
<evidence type="ECO:0000256" key="1">
    <source>
        <dbReference type="ARBA" id="ARBA00022763"/>
    </source>
</evidence>
<sequence>MSLWISLYLPSCPPAATSPEAALALLQYTPNVACFGEHSILLEVQASLSLFNGAPNLCRLIRGSLRKLGICHARLGMAPTALAAWLFAVRTARPVRLLGAGRLPWRLDPLPAFSLPSAQPYRDWLEGIGCLSLGQLRRLPRKGLQQRSSPQVVQELDFAYGLAEQHFTWFQPPSRFARRHELIERLEHTHAILAIARRLIEQLCGWLQSRQEACGELTLLLHHEKGRHARPPSRMALRLSEDAWRPEDFTQVLAEQLHGLQLPAPVIAMELAAGRSRPRNPANAGLFPEPGQWQRQESRLLDLLQARLGPDRVLQPAPCAHYMPEQANLWQSVQAAARPGPGLAAPAQACRSAAPRLAAQARPFWLLPTPRALAMEGDRPVHEGRALRLVHGPERLETGWWSPHGHEKRDYFVAQDPQGARYWLYRLREPRGTQEAGWFLHGFFS</sequence>
<evidence type="ECO:0000313" key="3">
    <source>
        <dbReference type="Proteomes" id="UP000559809"/>
    </source>
</evidence>
<gene>
    <name evidence="2" type="ORF">H0A72_18830</name>
</gene>
<dbReference type="PANTHER" id="PTHR35369">
    <property type="entry name" value="BLR3025 PROTEIN-RELATED"/>
    <property type="match status" value="1"/>
</dbReference>
<dbReference type="CDD" id="cd03468">
    <property type="entry name" value="PolY_like"/>
    <property type="match status" value="1"/>
</dbReference>
<dbReference type="SUPFAM" id="SSF56672">
    <property type="entry name" value="DNA/RNA polymerases"/>
    <property type="match status" value="1"/>
</dbReference>
<comment type="caution">
    <text evidence="2">The sequence shown here is derived from an EMBL/GenBank/DDBJ whole genome shotgun (WGS) entry which is preliminary data.</text>
</comment>
<protein>
    <submittedName>
        <fullName evidence="2">DNA polymerase Y family protein</fullName>
    </submittedName>
</protein>
<dbReference type="AlphaFoldDB" id="A0A853G9U1"/>
<keyword evidence="3" id="KW-1185">Reference proteome</keyword>
<proteinExistence type="predicted"/>
<dbReference type="Proteomes" id="UP000559809">
    <property type="component" value="Unassembled WGS sequence"/>
</dbReference>
<evidence type="ECO:0000313" key="2">
    <source>
        <dbReference type="EMBL" id="NYT51371.1"/>
    </source>
</evidence>
<keyword evidence="1" id="KW-0227">DNA damage</keyword>
<dbReference type="InterPro" id="IPR050356">
    <property type="entry name" value="SulA_CellDiv_inhibitor"/>
</dbReference>
<accession>A0A853G9U1</accession>
<reference evidence="2 3" key="1">
    <citation type="submission" date="2020-07" db="EMBL/GenBank/DDBJ databases">
        <title>Taxonomic revisions and descriptions of new bacterial species based on genomic comparisons in the high-G+C-content subgroup of the family Alcaligenaceae.</title>
        <authorList>
            <person name="Szabo A."/>
            <person name="Felfoldi T."/>
        </authorList>
    </citation>
    <scope>NUCLEOTIDE SEQUENCE [LARGE SCALE GENOMIC DNA]</scope>
    <source>
        <strain evidence="2 3">LMG 24012</strain>
    </source>
</reference>
<dbReference type="EMBL" id="JACCEM010000011">
    <property type="protein sequence ID" value="NYT51371.1"/>
    <property type="molecule type" value="Genomic_DNA"/>
</dbReference>
<organism evidence="2 3">
    <name type="scientific">Parapusillimonas granuli</name>
    <dbReference type="NCBI Taxonomy" id="380911"/>
    <lineage>
        <taxon>Bacteria</taxon>
        <taxon>Pseudomonadati</taxon>
        <taxon>Pseudomonadota</taxon>
        <taxon>Betaproteobacteria</taxon>
        <taxon>Burkholderiales</taxon>
        <taxon>Alcaligenaceae</taxon>
        <taxon>Parapusillimonas</taxon>
    </lineage>
</organism>
<dbReference type="GO" id="GO:0006281">
    <property type="term" value="P:DNA repair"/>
    <property type="evidence" value="ECO:0007669"/>
    <property type="project" value="TreeGrafter"/>
</dbReference>
<dbReference type="RefSeq" id="WP_180158044.1">
    <property type="nucleotide sequence ID" value="NZ_JACCEM010000011.1"/>
</dbReference>